<dbReference type="Proteomes" id="UP001300763">
    <property type="component" value="Unassembled WGS sequence"/>
</dbReference>
<protein>
    <submittedName>
        <fullName evidence="2">Alpha/beta fold hydrolase</fullName>
    </submittedName>
</protein>
<dbReference type="PROSITE" id="PS51154">
    <property type="entry name" value="MACRO"/>
    <property type="match status" value="1"/>
</dbReference>
<feature type="domain" description="Macro" evidence="1">
    <location>
        <begin position="260"/>
        <end position="484"/>
    </location>
</feature>
<dbReference type="PANTHER" id="PTHR37946">
    <property type="entry name" value="SLL1969 PROTEIN"/>
    <property type="match status" value="1"/>
</dbReference>
<dbReference type="PANTHER" id="PTHR37946:SF1">
    <property type="entry name" value="SLL1969 PROTEIN"/>
    <property type="match status" value="1"/>
</dbReference>
<accession>A0ABT5SZY2</accession>
<evidence type="ECO:0000313" key="2">
    <source>
        <dbReference type="EMBL" id="MDD7968429.1"/>
    </source>
</evidence>
<dbReference type="Pfam" id="PF12697">
    <property type="entry name" value="Abhydrolase_6"/>
    <property type="match status" value="1"/>
</dbReference>
<evidence type="ECO:0000259" key="1">
    <source>
        <dbReference type="PROSITE" id="PS51154"/>
    </source>
</evidence>
<keyword evidence="3" id="KW-1185">Reference proteome</keyword>
<dbReference type="GO" id="GO:0016787">
    <property type="term" value="F:hydrolase activity"/>
    <property type="evidence" value="ECO:0007669"/>
    <property type="project" value="UniProtKB-KW"/>
</dbReference>
<keyword evidence="2" id="KW-0378">Hydrolase</keyword>
<dbReference type="Gene3D" id="3.40.50.1820">
    <property type="entry name" value="alpha/beta hydrolase"/>
    <property type="match status" value="1"/>
</dbReference>
<gene>
    <name evidence="2" type="ORF">PGB27_24060</name>
</gene>
<name>A0ABT5SZY2_9PSEU</name>
<organism evidence="2 3">
    <name type="scientific">Actinomycetospora lemnae</name>
    <dbReference type="NCBI Taxonomy" id="3019891"/>
    <lineage>
        <taxon>Bacteria</taxon>
        <taxon>Bacillati</taxon>
        <taxon>Actinomycetota</taxon>
        <taxon>Actinomycetes</taxon>
        <taxon>Pseudonocardiales</taxon>
        <taxon>Pseudonocardiaceae</taxon>
        <taxon>Actinomycetospora</taxon>
    </lineage>
</organism>
<dbReference type="InterPro" id="IPR043472">
    <property type="entry name" value="Macro_dom-like"/>
</dbReference>
<dbReference type="InterPro" id="IPR002589">
    <property type="entry name" value="Macro_dom"/>
</dbReference>
<dbReference type="SUPFAM" id="SSF53474">
    <property type="entry name" value="alpha/beta-Hydrolases"/>
    <property type="match status" value="1"/>
</dbReference>
<reference evidence="2 3" key="1">
    <citation type="submission" date="2023-02" db="EMBL/GenBank/DDBJ databases">
        <title>Genome sequencing required for Actinomycetospora new species description.</title>
        <authorList>
            <person name="Saimee Y."/>
            <person name="Duangmal K."/>
        </authorList>
    </citation>
    <scope>NUCLEOTIDE SEQUENCE [LARGE SCALE GENOMIC DNA]</scope>
    <source>
        <strain evidence="2 3">DW7H6</strain>
    </source>
</reference>
<sequence length="495" mass="54506">MPTAGGDHQEPRALVVFVHGLFSSARVWHPTVACVRADADLGAYDVETFEYSTPRFLRSISTRIPDLNVIADKLATFLQRKQERYERVVLVGHSQGGLVILRYIARQLAIGRGMAMAQLRRVVLFATPNNGSEFLLSMRKLLLRWHRQDQELRPVAESVVETQRTILRDVVYAPVLDDRRCPIPIACYAGETDSVVWPSSASGFFPIYGVLPGDHSGILRAESENSQYYQALRSDLLAALAEPFPSITSTLALGEERPENLEHYTELSVRGPVSVSFGDVAVPFYVCSGPVDQVRDIDVVATSENIYMEMAMTFKPSVSGRLRRAAARCSPSGEILDDTAADELRQWVRDNGRFGLPFTAGTVAPTSAGSLLARKVQRIYHVAIGDPIPGTDGFTVHPPSVATAVHNVFETARRERDQYGLDLRSILLPLFGSGLGGLRADVCFEWIWQALQTELGRDGSWSISFCTWTKAETDLVLNAIQRHASNVGGLAGSMS</sequence>
<dbReference type="RefSeq" id="WP_274202960.1">
    <property type="nucleotide sequence ID" value="NZ_JAQZAO010000012.1"/>
</dbReference>
<evidence type="ECO:0000313" key="3">
    <source>
        <dbReference type="Proteomes" id="UP001300763"/>
    </source>
</evidence>
<dbReference type="Gene3D" id="3.40.220.10">
    <property type="entry name" value="Leucine Aminopeptidase, subunit E, domain 1"/>
    <property type="match status" value="1"/>
</dbReference>
<dbReference type="InterPro" id="IPR029058">
    <property type="entry name" value="AB_hydrolase_fold"/>
</dbReference>
<dbReference type="EMBL" id="JAQZAO010000012">
    <property type="protein sequence ID" value="MDD7968429.1"/>
    <property type="molecule type" value="Genomic_DNA"/>
</dbReference>
<comment type="caution">
    <text evidence="2">The sequence shown here is derived from an EMBL/GenBank/DDBJ whole genome shotgun (WGS) entry which is preliminary data.</text>
</comment>
<dbReference type="SUPFAM" id="SSF52949">
    <property type="entry name" value="Macro domain-like"/>
    <property type="match status" value="1"/>
</dbReference>
<dbReference type="InterPro" id="IPR000073">
    <property type="entry name" value="AB_hydrolase_1"/>
</dbReference>
<proteinExistence type="predicted"/>